<evidence type="ECO:0000256" key="1">
    <source>
        <dbReference type="SAM" id="MobiDB-lite"/>
    </source>
</evidence>
<evidence type="ECO:0000313" key="3">
    <source>
        <dbReference type="Proteomes" id="UP000075714"/>
    </source>
</evidence>
<accession>A0A150H3B7</accession>
<comment type="caution">
    <text evidence="2">The sequence shown here is derived from an EMBL/GenBank/DDBJ whole genome shotgun (WGS) entry which is preliminary data.</text>
</comment>
<organism evidence="2 3">
    <name type="scientific">Gonium pectorale</name>
    <name type="common">Green alga</name>
    <dbReference type="NCBI Taxonomy" id="33097"/>
    <lineage>
        <taxon>Eukaryota</taxon>
        <taxon>Viridiplantae</taxon>
        <taxon>Chlorophyta</taxon>
        <taxon>core chlorophytes</taxon>
        <taxon>Chlorophyceae</taxon>
        <taxon>CS clade</taxon>
        <taxon>Chlamydomonadales</taxon>
        <taxon>Volvocaceae</taxon>
        <taxon>Gonium</taxon>
    </lineage>
</organism>
<dbReference type="OrthoDB" id="541118at2759"/>
<dbReference type="EMBL" id="LSYV01000002">
    <property type="protein sequence ID" value="KXZ56666.1"/>
    <property type="molecule type" value="Genomic_DNA"/>
</dbReference>
<feature type="region of interest" description="Disordered" evidence="1">
    <location>
        <begin position="36"/>
        <end position="55"/>
    </location>
</feature>
<name>A0A150H3B7_GONPE</name>
<dbReference type="Pfam" id="PF16156">
    <property type="entry name" value="DUF4864"/>
    <property type="match status" value="1"/>
</dbReference>
<keyword evidence="3" id="KW-1185">Reference proteome</keyword>
<dbReference type="Proteomes" id="UP000075714">
    <property type="component" value="Unassembled WGS sequence"/>
</dbReference>
<dbReference type="AlphaFoldDB" id="A0A150H3B7"/>
<dbReference type="PANTHER" id="PTHR35716">
    <property type="entry name" value="OS05G0574700 PROTEIN-RELATED"/>
    <property type="match status" value="1"/>
</dbReference>
<protein>
    <recommendedName>
        <fullName evidence="4">DUF4864 domain-containing protein</fullName>
    </recommendedName>
</protein>
<evidence type="ECO:0008006" key="4">
    <source>
        <dbReference type="Google" id="ProtNLM"/>
    </source>
</evidence>
<dbReference type="InterPro" id="IPR032347">
    <property type="entry name" value="DUF4864"/>
</dbReference>
<reference evidence="3" key="1">
    <citation type="journal article" date="2016" name="Nat. Commun.">
        <title>The Gonium pectorale genome demonstrates co-option of cell cycle regulation during the evolution of multicellularity.</title>
        <authorList>
            <person name="Hanschen E.R."/>
            <person name="Marriage T.N."/>
            <person name="Ferris P.J."/>
            <person name="Hamaji T."/>
            <person name="Toyoda A."/>
            <person name="Fujiyama A."/>
            <person name="Neme R."/>
            <person name="Noguchi H."/>
            <person name="Minakuchi Y."/>
            <person name="Suzuki M."/>
            <person name="Kawai-Toyooka H."/>
            <person name="Smith D.R."/>
            <person name="Sparks H."/>
            <person name="Anderson J."/>
            <person name="Bakaric R."/>
            <person name="Luria V."/>
            <person name="Karger A."/>
            <person name="Kirschner M.W."/>
            <person name="Durand P.M."/>
            <person name="Michod R.E."/>
            <person name="Nozaki H."/>
            <person name="Olson B.J."/>
        </authorList>
    </citation>
    <scope>NUCLEOTIDE SEQUENCE [LARGE SCALE GENOMIC DNA]</scope>
    <source>
        <strain evidence="3">NIES-2863</strain>
    </source>
</reference>
<proteinExistence type="predicted"/>
<dbReference type="PANTHER" id="PTHR35716:SF6">
    <property type="entry name" value="DUF4864 DOMAIN-CONTAINING PROTEIN"/>
    <property type="match status" value="1"/>
</dbReference>
<evidence type="ECO:0000313" key="2">
    <source>
        <dbReference type="EMBL" id="KXZ56666.1"/>
    </source>
</evidence>
<gene>
    <name evidence="2" type="ORF">GPECTOR_1g60</name>
</gene>
<sequence>MLSPHYRSARVEYVWQMASVTGEAAAHPVAAESGGFGGAEGILEPGEHATRPHPSLPPEAVVEAQLAALLAEDAATVFAFASPGNQAVTGPLERFSTLLRNPMYRPLLRHRRSTPYRRTMLTSDSYSEVVQIVSDNTGMPQAIEAVYSWELERQGPGAGPLAGCWLTNSVRLLDARPLAS</sequence>